<organism evidence="2 3">
    <name type="scientific">Cylicocyclus nassatus</name>
    <name type="common">Nematode worm</name>
    <dbReference type="NCBI Taxonomy" id="53992"/>
    <lineage>
        <taxon>Eukaryota</taxon>
        <taxon>Metazoa</taxon>
        <taxon>Ecdysozoa</taxon>
        <taxon>Nematoda</taxon>
        <taxon>Chromadorea</taxon>
        <taxon>Rhabditida</taxon>
        <taxon>Rhabditina</taxon>
        <taxon>Rhabditomorpha</taxon>
        <taxon>Strongyloidea</taxon>
        <taxon>Strongylidae</taxon>
        <taxon>Cylicocyclus</taxon>
    </lineage>
</organism>
<gene>
    <name evidence="2" type="ORF">CYNAS_LOCUS7380</name>
</gene>
<feature type="compositionally biased region" description="Acidic residues" evidence="1">
    <location>
        <begin position="59"/>
        <end position="72"/>
    </location>
</feature>
<feature type="compositionally biased region" description="Basic and acidic residues" evidence="1">
    <location>
        <begin position="117"/>
        <end position="132"/>
    </location>
</feature>
<protein>
    <submittedName>
        <fullName evidence="2">Uncharacterized protein</fullName>
    </submittedName>
</protein>
<evidence type="ECO:0000256" key="1">
    <source>
        <dbReference type="SAM" id="MobiDB-lite"/>
    </source>
</evidence>
<sequence length="152" mass="17133">MQRFCWDLVIKQTKAPYRRVVWRDEFQLVEGRRLCLTGDLHHNLSKKLRSSSVDVESPPGDDELDANESIEGEVDIKGTELMGHESEIITFAEAIDVVLEEEVPDGDEDDQPSLLEKSAERKSSRGRLREHNPGSALIPRGWTGLNHDSDGP</sequence>
<comment type="caution">
    <text evidence="2">The sequence shown here is derived from an EMBL/GenBank/DDBJ whole genome shotgun (WGS) entry which is preliminary data.</text>
</comment>
<feature type="region of interest" description="Disordered" evidence="1">
    <location>
        <begin position="101"/>
        <end position="152"/>
    </location>
</feature>
<feature type="region of interest" description="Disordered" evidence="1">
    <location>
        <begin position="47"/>
        <end position="72"/>
    </location>
</feature>
<name>A0AA36GNK8_CYLNA</name>
<feature type="compositionally biased region" description="Acidic residues" evidence="1">
    <location>
        <begin position="101"/>
        <end position="111"/>
    </location>
</feature>
<keyword evidence="3" id="KW-1185">Reference proteome</keyword>
<evidence type="ECO:0000313" key="2">
    <source>
        <dbReference type="EMBL" id="CAJ0595397.1"/>
    </source>
</evidence>
<proteinExistence type="predicted"/>
<dbReference type="EMBL" id="CATQJL010000112">
    <property type="protein sequence ID" value="CAJ0595397.1"/>
    <property type="molecule type" value="Genomic_DNA"/>
</dbReference>
<dbReference type="Proteomes" id="UP001176961">
    <property type="component" value="Unassembled WGS sequence"/>
</dbReference>
<reference evidence="2" key="1">
    <citation type="submission" date="2023-07" db="EMBL/GenBank/DDBJ databases">
        <authorList>
            <consortium name="CYATHOMIX"/>
        </authorList>
    </citation>
    <scope>NUCLEOTIDE SEQUENCE</scope>
    <source>
        <strain evidence="2">N/A</strain>
    </source>
</reference>
<dbReference type="AlphaFoldDB" id="A0AA36GNK8"/>
<accession>A0AA36GNK8</accession>
<evidence type="ECO:0000313" key="3">
    <source>
        <dbReference type="Proteomes" id="UP001176961"/>
    </source>
</evidence>